<sequence length="183" mass="21040">MVNGKLLDCYARRLLPQEAAKRSGVSLNTVYAHYGRFRDRLVFAGYYQDGALSLDEEGLSPQIQEELRSRRGVRTEEIFPHAAELIEWAEEWPPKLVSRHIRKIVELTGPLHAEPELNDDQASRLGIYVRYARTELILSRLRAVPTPDEALTGRIERAEQQKADLWRAYRSASKRIERGVASR</sequence>
<dbReference type="Proteomes" id="UP000198615">
    <property type="component" value="Unassembled WGS sequence"/>
</dbReference>
<comment type="caution">
    <text evidence="1">The sequence shown here is derived from an EMBL/GenBank/DDBJ whole genome shotgun (WGS) entry which is preliminary data.</text>
</comment>
<gene>
    <name evidence="1" type="ORF">SAMN05660686_01778</name>
</gene>
<dbReference type="RefSeq" id="WP_093149705.1">
    <property type="nucleotide sequence ID" value="NZ_FNBW01000005.1"/>
</dbReference>
<reference evidence="1 2" key="1">
    <citation type="submission" date="2016-10" db="EMBL/GenBank/DDBJ databases">
        <authorList>
            <person name="Varghese N."/>
            <person name="Submissions S."/>
        </authorList>
    </citation>
    <scope>NUCLEOTIDE SEQUENCE [LARGE SCALE GENOMIC DNA]</scope>
    <source>
        <strain evidence="1 2">DSM 18839</strain>
    </source>
</reference>
<evidence type="ECO:0000313" key="1">
    <source>
        <dbReference type="EMBL" id="SDF61655.1"/>
    </source>
</evidence>
<name>A0A8G2BGZ4_9PROT</name>
<dbReference type="EMBL" id="FNBW01000005">
    <property type="protein sequence ID" value="SDF61655.1"/>
    <property type="molecule type" value="Genomic_DNA"/>
</dbReference>
<protein>
    <submittedName>
        <fullName evidence="1">Uncharacterized protein</fullName>
    </submittedName>
</protein>
<keyword evidence="2" id="KW-1185">Reference proteome</keyword>
<evidence type="ECO:0000313" key="2">
    <source>
        <dbReference type="Proteomes" id="UP000198615"/>
    </source>
</evidence>
<proteinExistence type="predicted"/>
<accession>A0A8G2BGZ4</accession>
<dbReference type="AlphaFoldDB" id="A0A8G2BGZ4"/>
<organism evidence="1 2">
    <name type="scientific">Thalassobaculum litoreum DSM 18839</name>
    <dbReference type="NCBI Taxonomy" id="1123362"/>
    <lineage>
        <taxon>Bacteria</taxon>
        <taxon>Pseudomonadati</taxon>
        <taxon>Pseudomonadota</taxon>
        <taxon>Alphaproteobacteria</taxon>
        <taxon>Rhodospirillales</taxon>
        <taxon>Thalassobaculaceae</taxon>
        <taxon>Thalassobaculum</taxon>
    </lineage>
</organism>